<dbReference type="Proteomes" id="UP000187455">
    <property type="component" value="Unassembled WGS sequence"/>
</dbReference>
<feature type="compositionally biased region" description="Low complexity" evidence="1">
    <location>
        <begin position="1"/>
        <end position="16"/>
    </location>
</feature>
<evidence type="ECO:0000256" key="1">
    <source>
        <dbReference type="SAM" id="MobiDB-lite"/>
    </source>
</evidence>
<keyword evidence="3" id="KW-1185">Reference proteome</keyword>
<feature type="compositionally biased region" description="Polar residues" evidence="1">
    <location>
        <begin position="829"/>
        <end position="841"/>
    </location>
</feature>
<gene>
    <name evidence="2" type="ORF">AYI68_g888</name>
</gene>
<comment type="caution">
    <text evidence="2">The sequence shown here is derived from an EMBL/GenBank/DDBJ whole genome shotgun (WGS) entry which is preliminary data.</text>
</comment>
<evidence type="ECO:0008006" key="4">
    <source>
        <dbReference type="Google" id="ProtNLM"/>
    </source>
</evidence>
<dbReference type="AlphaFoldDB" id="A0A1R0H6T9"/>
<feature type="region of interest" description="Disordered" evidence="1">
    <location>
        <begin position="827"/>
        <end position="852"/>
    </location>
</feature>
<organism evidence="2 3">
    <name type="scientific">Smittium mucronatum</name>
    <dbReference type="NCBI Taxonomy" id="133383"/>
    <lineage>
        <taxon>Eukaryota</taxon>
        <taxon>Fungi</taxon>
        <taxon>Fungi incertae sedis</taxon>
        <taxon>Zoopagomycota</taxon>
        <taxon>Kickxellomycotina</taxon>
        <taxon>Harpellomycetes</taxon>
        <taxon>Harpellales</taxon>
        <taxon>Legeriomycetaceae</taxon>
        <taxon>Smittium</taxon>
    </lineage>
</organism>
<feature type="region of interest" description="Disordered" evidence="1">
    <location>
        <begin position="869"/>
        <end position="888"/>
    </location>
</feature>
<sequence>MGNKNSKLSNSKNGKGFEIYSRYDEENKSRNLNSKVSMSSDPHRKAGSYRETYRFVGPYPIQDVEDTGISTAPYSQFNKREIGQVYQRKIGPSIDSSIVKDNSYSDQMSIKSFGKRSASFANNPRNRLNSSTKNENSALITVSTLDKKEIHDDQLFSIDEIGQIKPLLDDSGRNRLSDFFFNGSSYLNSISSFSSSSRFVDLKPGTNINEKDLCFITDTLKESLACELSSIHSSQDSLIKKSLIVSKNCEIAHSNVIKINNQLLSECEKLSVVTKIGKQAEKTYELIQEIFHDLERLESLLPVDLQLIEGDVKSQNKYSRLVEAFSVRKYNNSGREKQIELLHHSVIGKCANYLNEKHKSYERQYDRSNFDERGINTSPNYAKFSTISSNNIPNSFEIKHDLTGPEISDIESITSLKNNCTLVDVSNCRGYQPFKTTHPESSYISLKNNTTDIFKKKLSPKLGIKNDTIHGFLPASSRNISLFRPNVLANMNNQLYSPLNKSVSYNPNYTSSIQSSENSSVANKHKRNSSLKISDLKSFRDSTIDFEETNSKRISRHSSSFFNSQNNNLDDQSNSPRLEPTSFIVTFGDDKLNGDFDLPKISDDVLTKDTESPTIKKSSIDSIINENKKPEQPKTRVFNPLIKTYSESGPLKMEETDTCPNINFNFKVSSSIPSLTKFSPARANRYKARPPRVGLNQTKKPIRTSRDPRLNELENNENLHEFPAIQGIQTIEINSEDRLRSQIDMSELSIKDVEIQDSKKSNVKRYSLGTTLLLENLRKLSRNDEQHFEFSHPYNTPKRHHRSRPVSLSISGDYGNYRPIGDIDAFQPRGSNLGSPENGQLQGCEPSSGYNRNELATYLNKPIVFSRKSRDRSHSLVDEAPSPCDLYR</sequence>
<feature type="compositionally biased region" description="Low complexity" evidence="1">
    <location>
        <begin position="558"/>
        <end position="575"/>
    </location>
</feature>
<reference evidence="2 3" key="1">
    <citation type="journal article" date="2016" name="Mol. Biol. Evol.">
        <title>Genome-Wide Survey of Gut Fungi (Harpellales) Reveals the First Horizontally Transferred Ubiquitin Gene from a Mosquito Host.</title>
        <authorList>
            <person name="Wang Y."/>
            <person name="White M.M."/>
            <person name="Kvist S."/>
            <person name="Moncalvo J.M."/>
        </authorList>
    </citation>
    <scope>NUCLEOTIDE SEQUENCE [LARGE SCALE GENOMIC DNA]</scope>
    <source>
        <strain evidence="2 3">ALG-7-W6</strain>
    </source>
</reference>
<protein>
    <recommendedName>
        <fullName evidence="4">BLOC-1-related complex subunit 5</fullName>
    </recommendedName>
</protein>
<dbReference type="EMBL" id="LSSL01000299">
    <property type="protein sequence ID" value="OLY84932.1"/>
    <property type="molecule type" value="Genomic_DNA"/>
</dbReference>
<proteinExistence type="predicted"/>
<feature type="region of interest" description="Disordered" evidence="1">
    <location>
        <begin position="1"/>
        <end position="46"/>
    </location>
</feature>
<dbReference type="OrthoDB" id="10035640at2759"/>
<evidence type="ECO:0000313" key="3">
    <source>
        <dbReference type="Proteomes" id="UP000187455"/>
    </source>
</evidence>
<feature type="compositionally biased region" description="Polar residues" evidence="1">
    <location>
        <begin position="30"/>
        <end position="40"/>
    </location>
</feature>
<evidence type="ECO:0000313" key="2">
    <source>
        <dbReference type="EMBL" id="OLY84932.1"/>
    </source>
</evidence>
<accession>A0A1R0H6T9</accession>
<feature type="region of interest" description="Disordered" evidence="1">
    <location>
        <begin position="557"/>
        <end position="577"/>
    </location>
</feature>
<name>A0A1R0H6T9_9FUNG</name>